<name>A0ABT0T722_9CORY</name>
<organism evidence="2 3">
    <name type="scientific">Corynebacterium intestinale</name>
    <dbReference type="NCBI Taxonomy" id="2943492"/>
    <lineage>
        <taxon>Bacteria</taxon>
        <taxon>Bacillati</taxon>
        <taxon>Actinomycetota</taxon>
        <taxon>Actinomycetes</taxon>
        <taxon>Mycobacteriales</taxon>
        <taxon>Corynebacteriaceae</taxon>
        <taxon>Corynebacterium</taxon>
    </lineage>
</organism>
<dbReference type="Pfam" id="PF01381">
    <property type="entry name" value="HTH_3"/>
    <property type="match status" value="1"/>
</dbReference>
<sequence length="107" mass="12383">MPAQKRLVDMYPDWPNTDPVDIRNEVHRRLLLLAKNVQMEAGKHGSVRYVAERSQVSHTMITRFVRGESIPRVDTIMAIEQFVETSVWPVRETTAKPVELPKGSWTR</sequence>
<evidence type="ECO:0000313" key="3">
    <source>
        <dbReference type="Proteomes" id="UP001203579"/>
    </source>
</evidence>
<feature type="domain" description="HTH cro/C1-type" evidence="1">
    <location>
        <begin position="46"/>
        <end position="83"/>
    </location>
</feature>
<protein>
    <submittedName>
        <fullName evidence="2">Helix-turn-helix domain-containing protein</fullName>
    </submittedName>
</protein>
<dbReference type="InterPro" id="IPR010982">
    <property type="entry name" value="Lambda_DNA-bd_dom_sf"/>
</dbReference>
<gene>
    <name evidence="2" type="ORF">M5J06_01905</name>
</gene>
<dbReference type="EMBL" id="JAMKFF010000001">
    <property type="protein sequence ID" value="MCL8492896.1"/>
    <property type="molecule type" value="Genomic_DNA"/>
</dbReference>
<dbReference type="RefSeq" id="WP_070684224.1">
    <property type="nucleotide sequence ID" value="NZ_JAMFTR010000001.1"/>
</dbReference>
<dbReference type="SUPFAM" id="SSF47413">
    <property type="entry name" value="lambda repressor-like DNA-binding domains"/>
    <property type="match status" value="1"/>
</dbReference>
<comment type="caution">
    <text evidence="2">The sequence shown here is derived from an EMBL/GenBank/DDBJ whole genome shotgun (WGS) entry which is preliminary data.</text>
</comment>
<dbReference type="InterPro" id="IPR001387">
    <property type="entry name" value="Cro/C1-type_HTH"/>
</dbReference>
<reference evidence="2 3" key="1">
    <citation type="submission" date="2022-05" db="EMBL/GenBank/DDBJ databases">
        <title>Corynebacterium sp. B5-R-101 sp. nov., isolated from human feces.</title>
        <authorList>
            <person name="Shamsuzzaman M."/>
            <person name="Dahal R.H."/>
        </authorList>
    </citation>
    <scope>NUCLEOTIDE SEQUENCE [LARGE SCALE GENOMIC DNA]</scope>
    <source>
        <strain evidence="2 3">B5-R-101</strain>
    </source>
</reference>
<proteinExistence type="predicted"/>
<dbReference type="Proteomes" id="UP001203579">
    <property type="component" value="Unassembled WGS sequence"/>
</dbReference>
<keyword evidence="3" id="KW-1185">Reference proteome</keyword>
<evidence type="ECO:0000259" key="1">
    <source>
        <dbReference type="Pfam" id="PF01381"/>
    </source>
</evidence>
<evidence type="ECO:0000313" key="2">
    <source>
        <dbReference type="EMBL" id="MCL8492896.1"/>
    </source>
</evidence>
<accession>A0ABT0T722</accession>
<dbReference type="CDD" id="cd00093">
    <property type="entry name" value="HTH_XRE"/>
    <property type="match status" value="1"/>
</dbReference>